<evidence type="ECO:0000256" key="2">
    <source>
        <dbReference type="ARBA" id="ARBA00022729"/>
    </source>
</evidence>
<dbReference type="InterPro" id="IPR004103">
    <property type="entry name" value="Lyase_8_C"/>
</dbReference>
<dbReference type="InterPro" id="IPR013783">
    <property type="entry name" value="Ig-like_fold"/>
</dbReference>
<reference evidence="11 12" key="1">
    <citation type="journal article" date="2019" name="Nat. Med.">
        <title>A library of human gut bacterial isolates paired with longitudinal multiomics data enables mechanistic microbiome research.</title>
        <authorList>
            <person name="Poyet M."/>
            <person name="Groussin M."/>
            <person name="Gibbons S.M."/>
            <person name="Avila-Pacheco J."/>
            <person name="Jiang X."/>
            <person name="Kearney S.M."/>
            <person name="Perrotta A.R."/>
            <person name="Berdy B."/>
            <person name="Zhao S."/>
            <person name="Lieberman T.D."/>
            <person name="Swanson P.K."/>
            <person name="Smith M."/>
            <person name="Roesemann S."/>
            <person name="Alexander J.E."/>
            <person name="Rich S.A."/>
            <person name="Livny J."/>
            <person name="Vlamakis H."/>
            <person name="Clish C."/>
            <person name="Bullock K."/>
            <person name="Deik A."/>
            <person name="Scott J."/>
            <person name="Pierce K.A."/>
            <person name="Xavier R.J."/>
            <person name="Alm E.J."/>
        </authorList>
    </citation>
    <scope>NUCLEOTIDE SEQUENCE [LARGE SCALE GENOMIC DNA]</scope>
    <source>
        <strain evidence="9 11">BIOML-A4</strain>
        <strain evidence="10 12">BIOML-A5</strain>
    </source>
</reference>
<dbReference type="SMART" id="SM00635">
    <property type="entry name" value="BID_2"/>
    <property type="match status" value="4"/>
</dbReference>
<dbReference type="Pfam" id="PF16403">
    <property type="entry name" value="Bact_surface_Ig-like"/>
    <property type="match status" value="1"/>
</dbReference>
<feature type="compositionally biased region" description="Basic and acidic residues" evidence="6">
    <location>
        <begin position="2526"/>
        <end position="2536"/>
    </location>
</feature>
<evidence type="ECO:0000313" key="10">
    <source>
        <dbReference type="EMBL" id="MSC33061.1"/>
    </source>
</evidence>
<comment type="caution">
    <text evidence="9">The sequence shown here is derived from an EMBL/GenBank/DDBJ whole genome shotgun (WGS) entry which is preliminary data.</text>
</comment>
<feature type="compositionally biased region" description="Acidic residues" evidence="6">
    <location>
        <begin position="2497"/>
        <end position="2506"/>
    </location>
</feature>
<evidence type="ECO:0000313" key="9">
    <source>
        <dbReference type="EMBL" id="MSA89383.1"/>
    </source>
</evidence>
<keyword evidence="7" id="KW-0812">Transmembrane</keyword>
<feature type="region of interest" description="Disordered" evidence="6">
    <location>
        <begin position="2448"/>
        <end position="2478"/>
    </location>
</feature>
<feature type="active site" evidence="5">
    <location>
        <position position="1000"/>
    </location>
</feature>
<dbReference type="Pfam" id="PF07554">
    <property type="entry name" value="FIVAR"/>
    <property type="match status" value="1"/>
</dbReference>
<dbReference type="OrthoDB" id="1641005at2"/>
<dbReference type="InterPro" id="IPR005135">
    <property type="entry name" value="Endo/exonuclease/phosphatase"/>
</dbReference>
<feature type="domain" description="F5/8 type C" evidence="8">
    <location>
        <begin position="1548"/>
        <end position="1709"/>
    </location>
</feature>
<dbReference type="Pfam" id="PF02278">
    <property type="entry name" value="Lyase_8"/>
    <property type="match status" value="1"/>
</dbReference>
<sequence>MKRGGSRGREESKMKKLFSFLAAIVTALTVIVPTQAVPILAEPTASPVTLRVGTWNIAAGTHPNLGEMSSVIAENNLEVVAVQEVDMFNNRNNVDMLAGLTSSELPHTDFAKFRNYEGGEFGIGFVSHYPILQSSASPLETYELEATKVAQRIVIEKEGKQIALYNVHLSAQTPKQMTARELRQVQFLQLANMIAKDPIEYKVIMGDFNADQDTYEFSRMLDFFNMANGRNDQWQRTYWPDDDPAMKVFAVDNILATKNIQIDNFEVVQNQLSDHYLLCADLTLSEEKAPDLRKNLALGAAVEVSSSDEGTSAFSLVDYQYGKGWTSTEASAEITVQLDHAVENAQVKLHWGEQKPSHYTLSTSISGKTWTKVAEVNQPQVMDSLSAGNARYIKLELMEKTTDLYDLREIEVFGQFNAALDATNENILDNSGFEMWEPVVIPHPQQPAKTWWDKDIWENDLKTQPWIYQIYDGNQALTQYYMAYQDKQDKHEGECSVRVEKRVGATNEAYFKLQNYPFVEGQTYKISFWYKTADMSSESLNLKIFNVDHPIKNNTEWTHFEGEYKADKPTSLVNLYLKSGKSTGTFWIDDFQIIPVSTSEPLPVYAQSLEVQMNVSRLAVNDTAQAAVQVIPEEAEDQDVIWSSSNSKAATVDKNGKVSAVGRGKTLITATSKTNSLMRASVPLTVYSDKIEIQALEEAVTEAETLSSENYTQASWSRLETALTEAKALLSSSELDQDAVDAALESIKQAMKYLVETSEIDTAYEKIMNYWVNELVGDSSGTFQDPVYLENVQSLDQKSRNYLDTMKDPMSPDTSELWTDKAMNDAEMGAKVTEALDRLKMIATQYQTPQSALYQKDAVRIQILEAMEFILANKYGPNTKKGSSNWWDWEIGSPRSMMDVSFLMRDEMPATMKQSVVATIDRFVPKADYRLNSSLKETGANLIDKVSIVIKRAAFEGSSSRLEHAKSCMAPLFTYVTSGDGFYKDGSFIQHTSIPYNGSYGFVLLDELTNCIIMLNFTEQAVSPENIALYEKFLNDSFIPFLSYGGNVLDLVRGRAVSRMAQQGDTMGMKMMGTILQYAETVDRESAAQIRAKLKTIAQEKFSQTQTQDFSLVPYSDYIRVQVLRNTEDVEAATRQSSYNVYSYMDRTVVHREDFTFTVSNSSKRMYNTEQGNNENNKGRYQGMGHTQIYTSDISQYNDHYFATVDNYRVSGVTTAHQDISFNTSGQSAWAGGVTLDGVNGVSGLILTGDKPFSKPSASGTGNDSNVSGSRSGISAYKSYFVFGDQLIFLGTGITNDGSDPKVATVETIVDNRKIKADGSNTLIVDGNAYLNANGEEVLSNPGYAWLEGNADDAIGYVFLDSADVLIKKETRTGTWNDVNKLAKFTDYTERTNNFLSLAVQHGQKPTDSQYAYIVLPQASQEETASYRADEHIAIIKQEGGVHALKDLASGQIAMNFFVAGIAGDVTVDKPSAMILDKADNAETLRLAVSDPTRSLSEITITIDNVNPQHLSILSGDAQIIRAEGNSVSLKVRFDIKDGQPRGIELGTSYDNQSINYASQANGAHAATGTSQVGENRAPAFANDGDSSTRWASDYTKGNDEQGSNLDAETKARENDQWLDINLGQKRTISQVVITWEAGNAREYLLQGSLDGETYFDLYHAVIANAGKTPRTDTLSFDATETQYLRMQGIERSHYQGGYSIFEIEAYEKVSLSASMDKAKTLLEQYGDASAFVSEAVYNQLREKVEEALAAAEALIKLGAAYEDAELARIVNELEMASRDFNAAVLHVEQVIISEGDSYLLGKNEGVQLHASILPANAYNSAIRWESSDPAVAAVNESGYVQAVNGGTAVIKAIALDNEVSAQIEITVESKVTGISLNQTEVKVMRGETVTLQANVEPADANNKNVTWTSSDESVATVDENGVVTTHAIGIATITAAAEEGGYQATCTIKADVDIKGTENLMVGAAATASSTVNRPSANPPITPAGAVDQNTKTRWASNYEGITDAEAEDQWLLMELPEARTINEVRITWFSETVYGKEYQILGSMDGINFEVMADITDGQNRQFVINCNEMTVKFVKFQGIKRTATNGGYGIVEFEAYYNPEIVDQLIEAKVLASGYSEELVGSYAGYQQLKAAIAETEALIDRDFTGAEIQQMREALIAGMEAYRAEIVEVTGIQISQPEMTLEIKTQAQIEASVTPENATDKQLIYTTSNDSIAEVDAAGLITAKRKGQAVITVTSRDGGCKATVNVTVTAFTDNPPVITANNVTIALGSEFNPLDYAIVSDVEDQDLALTSEHVIANDVNPTLAGVYHVTYKVTDSAGNEAEKTITVTVMQDPEEVTLTSEQGIKIIGLFTDTDSVEVKDLTADHEDFDRQEIVKVWQLKMGSSSRSRGLTQYEVRIPFTEKKDGIHLYRYHISYQPISDFKFEGDELVFNTTVLDGVYVITRSQPDPAPNTPSDSSDEVNSANPAVPAAPEKLKSTGSFWSSLFGNKKQTEEESTPVEEAESPAQNESKPEAPAPTAQPEKTPEVKPEEKSASSPWMLVGGTVVIVAACAALWMLKKRK</sequence>
<dbReference type="InterPro" id="IPR011013">
    <property type="entry name" value="Gal_mutarotase_sf_dom"/>
</dbReference>
<dbReference type="SUPFAM" id="SSF56219">
    <property type="entry name" value="DNase I-like"/>
    <property type="match status" value="1"/>
</dbReference>
<dbReference type="SUPFAM" id="SSF49863">
    <property type="entry name" value="Hyaluronate lyase-like, C-terminal domain"/>
    <property type="match status" value="1"/>
</dbReference>
<dbReference type="Pfam" id="PF03372">
    <property type="entry name" value="Exo_endo_phos"/>
    <property type="match status" value="1"/>
</dbReference>
<dbReference type="EMBL" id="WKPJ01000010">
    <property type="protein sequence ID" value="MSA89383.1"/>
    <property type="molecule type" value="Genomic_DNA"/>
</dbReference>
<dbReference type="Pfam" id="PF02368">
    <property type="entry name" value="Big_2"/>
    <property type="match status" value="4"/>
</dbReference>
<evidence type="ECO:0000313" key="12">
    <source>
        <dbReference type="Proteomes" id="UP000480929"/>
    </source>
</evidence>
<dbReference type="Gene3D" id="1.50.10.100">
    <property type="entry name" value="Chondroitin AC/alginate lyase"/>
    <property type="match status" value="1"/>
</dbReference>
<protein>
    <submittedName>
        <fullName evidence="9">DUF5011 domain-containing protein</fullName>
    </submittedName>
</protein>
<dbReference type="CDD" id="cd01083">
    <property type="entry name" value="GAG_Lyase"/>
    <property type="match status" value="1"/>
</dbReference>
<feature type="active site" evidence="5">
    <location>
        <position position="1055"/>
    </location>
</feature>
<dbReference type="InterPro" id="IPR011071">
    <property type="entry name" value="Lyase_8-like_C"/>
</dbReference>
<gene>
    <name evidence="10" type="ORF">GKD88_07995</name>
    <name evidence="9" type="ORF">GKE08_08590</name>
</gene>
<dbReference type="Gene3D" id="1.20.1270.70">
    <property type="entry name" value="Designed single chain three-helix bundle"/>
    <property type="match status" value="1"/>
</dbReference>
<feature type="compositionally biased region" description="Low complexity" evidence="6">
    <location>
        <begin position="2464"/>
        <end position="2475"/>
    </location>
</feature>
<feature type="region of interest" description="Disordered" evidence="6">
    <location>
        <begin position="1582"/>
        <end position="1606"/>
    </location>
</feature>
<keyword evidence="2" id="KW-0732">Signal</keyword>
<keyword evidence="7" id="KW-1133">Transmembrane helix</keyword>
<dbReference type="Gene3D" id="2.60.40.10">
    <property type="entry name" value="Immunoglobulins"/>
    <property type="match status" value="1"/>
</dbReference>
<dbReference type="Gene3D" id="2.60.120.260">
    <property type="entry name" value="Galactose-binding domain-like"/>
    <property type="match status" value="4"/>
</dbReference>
<dbReference type="InterPro" id="IPR003305">
    <property type="entry name" value="CenC_carb-bd"/>
</dbReference>
<evidence type="ECO:0000256" key="1">
    <source>
        <dbReference type="ARBA" id="ARBA00006699"/>
    </source>
</evidence>
<evidence type="ECO:0000256" key="3">
    <source>
        <dbReference type="ARBA" id="ARBA00022801"/>
    </source>
</evidence>
<evidence type="ECO:0000256" key="5">
    <source>
        <dbReference type="PIRSR" id="PIRSR638970-1"/>
    </source>
</evidence>
<dbReference type="InterPro" id="IPR000421">
    <property type="entry name" value="FA58C"/>
</dbReference>
<dbReference type="PANTHER" id="PTHR38481:SF1">
    <property type="entry name" value="HYALURONATE LYASE"/>
    <property type="match status" value="1"/>
</dbReference>
<accession>A0A6N7S665</accession>
<dbReference type="InterPro" id="IPR014718">
    <property type="entry name" value="GH-type_carb-bd"/>
</dbReference>
<name>A0A6N7S665_9FIRM</name>
<dbReference type="GO" id="GO:0030246">
    <property type="term" value="F:carbohydrate binding"/>
    <property type="evidence" value="ECO:0007669"/>
    <property type="project" value="InterPro"/>
</dbReference>
<dbReference type="Gene3D" id="2.60.40.1080">
    <property type="match status" value="4"/>
</dbReference>
<dbReference type="Gene3D" id="3.60.10.10">
    <property type="entry name" value="Endonuclease/exonuclease/phosphatase"/>
    <property type="match status" value="1"/>
</dbReference>
<dbReference type="InterPro" id="IPR038970">
    <property type="entry name" value="Lyase_8"/>
</dbReference>
<dbReference type="Proteomes" id="UP000480929">
    <property type="component" value="Unassembled WGS sequence"/>
</dbReference>
<keyword evidence="12" id="KW-1185">Reference proteome</keyword>
<proteinExistence type="inferred from homology"/>
<dbReference type="InterPro" id="IPR012970">
    <property type="entry name" value="Lyase_8_alpha_N"/>
</dbReference>
<dbReference type="PROSITE" id="PS50022">
    <property type="entry name" value="FA58C_3"/>
    <property type="match status" value="3"/>
</dbReference>
<dbReference type="GO" id="GO:0005576">
    <property type="term" value="C:extracellular region"/>
    <property type="evidence" value="ECO:0007669"/>
    <property type="project" value="InterPro"/>
</dbReference>
<dbReference type="SUPFAM" id="SSF49785">
    <property type="entry name" value="Galactose-binding domain-like"/>
    <property type="match status" value="4"/>
</dbReference>
<keyword evidence="7" id="KW-0472">Membrane</keyword>
<dbReference type="EMBL" id="WKPI01000011">
    <property type="protein sequence ID" value="MSC33061.1"/>
    <property type="molecule type" value="Genomic_DNA"/>
</dbReference>
<evidence type="ECO:0000256" key="6">
    <source>
        <dbReference type="SAM" id="MobiDB-lite"/>
    </source>
</evidence>
<dbReference type="InterPro" id="IPR003343">
    <property type="entry name" value="Big_2"/>
</dbReference>
<evidence type="ECO:0000259" key="8">
    <source>
        <dbReference type="PROSITE" id="PS50022"/>
    </source>
</evidence>
<dbReference type="GO" id="GO:0016837">
    <property type="term" value="F:carbon-oxygen lyase activity, acting on polysaccharides"/>
    <property type="evidence" value="ECO:0007669"/>
    <property type="project" value="UniProtKB-ARBA"/>
</dbReference>
<feature type="domain" description="F5/8 type C" evidence="8">
    <location>
        <begin position="1947"/>
        <end position="2101"/>
    </location>
</feature>
<dbReference type="InterPro" id="IPR003159">
    <property type="entry name" value="Lyase_8_central_dom"/>
</dbReference>
<comment type="similarity">
    <text evidence="1">Belongs to the polysaccharide lyase 8 family.</text>
</comment>
<keyword evidence="3" id="KW-0378">Hydrolase</keyword>
<dbReference type="InterPro" id="IPR032179">
    <property type="entry name" value="Cry22Aa_Ig-like"/>
</dbReference>
<feature type="region of interest" description="Disordered" evidence="6">
    <location>
        <begin position="2492"/>
        <end position="2542"/>
    </location>
</feature>
<dbReference type="SUPFAM" id="SSF74650">
    <property type="entry name" value="Galactose mutarotase-like"/>
    <property type="match status" value="1"/>
</dbReference>
<dbReference type="PANTHER" id="PTHR38481">
    <property type="entry name" value="HYALURONATE LYASE"/>
    <property type="match status" value="1"/>
</dbReference>
<dbReference type="GO" id="GO:0005975">
    <property type="term" value="P:carbohydrate metabolic process"/>
    <property type="evidence" value="ECO:0007669"/>
    <property type="project" value="InterPro"/>
</dbReference>
<evidence type="ECO:0000313" key="11">
    <source>
        <dbReference type="Proteomes" id="UP000433575"/>
    </source>
</evidence>
<dbReference type="GO" id="GO:0016798">
    <property type="term" value="F:hydrolase activity, acting on glycosyl bonds"/>
    <property type="evidence" value="ECO:0007669"/>
    <property type="project" value="InterPro"/>
</dbReference>
<dbReference type="Gene3D" id="2.60.220.10">
    <property type="entry name" value="Polysaccharide lyase family 8-like, C-terminal"/>
    <property type="match status" value="1"/>
</dbReference>
<evidence type="ECO:0000256" key="4">
    <source>
        <dbReference type="ARBA" id="ARBA00023239"/>
    </source>
</evidence>
<dbReference type="InterPro" id="IPR008979">
    <property type="entry name" value="Galactose-bd-like_sf"/>
</dbReference>
<dbReference type="InterPro" id="IPR008929">
    <property type="entry name" value="Chondroitin_lyas"/>
</dbReference>
<dbReference type="SUPFAM" id="SSF48230">
    <property type="entry name" value="Chondroitin AC/alginate lyase"/>
    <property type="match status" value="1"/>
</dbReference>
<dbReference type="Gene3D" id="2.70.98.10">
    <property type="match status" value="1"/>
</dbReference>
<dbReference type="Pfam" id="PF02884">
    <property type="entry name" value="Lyase_8_C"/>
    <property type="match status" value="1"/>
</dbReference>
<dbReference type="Pfam" id="PF08124">
    <property type="entry name" value="Lyase_8_N"/>
    <property type="match status" value="1"/>
</dbReference>
<dbReference type="Pfam" id="PF02018">
    <property type="entry name" value="CBM_4_9"/>
    <property type="match status" value="1"/>
</dbReference>
<dbReference type="InterPro" id="IPR036691">
    <property type="entry name" value="Endo/exonu/phosph_ase_sf"/>
</dbReference>
<keyword evidence="4" id="KW-0456">Lyase</keyword>
<dbReference type="Pfam" id="PF00754">
    <property type="entry name" value="F5_F8_type_C"/>
    <property type="match status" value="3"/>
</dbReference>
<feature type="active site" evidence="5">
    <location>
        <position position="991"/>
    </location>
</feature>
<dbReference type="InterPro" id="IPR008964">
    <property type="entry name" value="Invasin/intimin_cell_adhesion"/>
</dbReference>
<dbReference type="SUPFAM" id="SSF49373">
    <property type="entry name" value="Invasin/intimin cell-adhesion fragments"/>
    <property type="match status" value="4"/>
</dbReference>
<feature type="domain" description="F5/8 type C" evidence="8">
    <location>
        <begin position="279"/>
        <end position="415"/>
    </location>
</feature>
<dbReference type="Proteomes" id="UP000433575">
    <property type="component" value="Unassembled WGS sequence"/>
</dbReference>
<evidence type="ECO:0000256" key="7">
    <source>
        <dbReference type="SAM" id="Phobius"/>
    </source>
</evidence>
<organism evidence="9 11">
    <name type="scientific">Holdemania massiliensis</name>
    <dbReference type="NCBI Taxonomy" id="1468449"/>
    <lineage>
        <taxon>Bacteria</taxon>
        <taxon>Bacillati</taxon>
        <taxon>Bacillota</taxon>
        <taxon>Erysipelotrichia</taxon>
        <taxon>Erysipelotrichales</taxon>
        <taxon>Erysipelotrichaceae</taxon>
        <taxon>Holdemania</taxon>
    </lineage>
</organism>
<feature type="transmembrane region" description="Helical" evidence="7">
    <location>
        <begin position="2541"/>
        <end position="2560"/>
    </location>
</feature>